<name>A0A9D1RW24_9CORY</name>
<evidence type="ECO:0000313" key="1">
    <source>
        <dbReference type="EMBL" id="HIW95511.1"/>
    </source>
</evidence>
<sequence>MLTITSAHAECYSTPVRVPIGAGLAVEVPDGEGLISARWQAGADAVRQVLAELEARYGTSLQYRRVAPDCVEVRVADAALPVITLLGHPSLARQLNDSLQLLFGGAAAIYLRDGALRATPASSAGERAGWVGPLGLDTGFC</sequence>
<dbReference type="AlphaFoldDB" id="A0A9D1RW24"/>
<evidence type="ECO:0000313" key="2">
    <source>
        <dbReference type="Proteomes" id="UP000824189"/>
    </source>
</evidence>
<protein>
    <submittedName>
        <fullName evidence="1">Uncharacterized protein</fullName>
    </submittedName>
</protein>
<reference evidence="1" key="2">
    <citation type="submission" date="2021-04" db="EMBL/GenBank/DDBJ databases">
        <authorList>
            <person name="Gilroy R."/>
        </authorList>
    </citation>
    <scope>NUCLEOTIDE SEQUENCE</scope>
    <source>
        <strain evidence="1">4376</strain>
    </source>
</reference>
<gene>
    <name evidence="1" type="ORF">H9867_03370</name>
</gene>
<dbReference type="Proteomes" id="UP000824189">
    <property type="component" value="Unassembled WGS sequence"/>
</dbReference>
<organism evidence="1 2">
    <name type="scientific">Candidatus Corynebacterium gallistercoris</name>
    <dbReference type="NCBI Taxonomy" id="2838530"/>
    <lineage>
        <taxon>Bacteria</taxon>
        <taxon>Bacillati</taxon>
        <taxon>Actinomycetota</taxon>
        <taxon>Actinomycetes</taxon>
        <taxon>Mycobacteriales</taxon>
        <taxon>Corynebacteriaceae</taxon>
        <taxon>Corynebacterium</taxon>
    </lineage>
</organism>
<reference evidence="1" key="1">
    <citation type="journal article" date="2021" name="PeerJ">
        <title>Extensive microbial diversity within the chicken gut microbiome revealed by metagenomics and culture.</title>
        <authorList>
            <person name="Gilroy R."/>
            <person name="Ravi A."/>
            <person name="Getino M."/>
            <person name="Pursley I."/>
            <person name="Horton D.L."/>
            <person name="Alikhan N.F."/>
            <person name="Baker D."/>
            <person name="Gharbi K."/>
            <person name="Hall N."/>
            <person name="Watson M."/>
            <person name="Adriaenssens E.M."/>
            <person name="Foster-Nyarko E."/>
            <person name="Jarju S."/>
            <person name="Secka A."/>
            <person name="Antonio M."/>
            <person name="Oren A."/>
            <person name="Chaudhuri R.R."/>
            <person name="La Ragione R."/>
            <person name="Hildebrand F."/>
            <person name="Pallen M.J."/>
        </authorList>
    </citation>
    <scope>NUCLEOTIDE SEQUENCE</scope>
    <source>
        <strain evidence="1">4376</strain>
    </source>
</reference>
<dbReference type="EMBL" id="DXFZ01000042">
    <property type="protein sequence ID" value="HIW95511.1"/>
    <property type="molecule type" value="Genomic_DNA"/>
</dbReference>
<accession>A0A9D1RW24</accession>
<comment type="caution">
    <text evidence="1">The sequence shown here is derived from an EMBL/GenBank/DDBJ whole genome shotgun (WGS) entry which is preliminary data.</text>
</comment>
<feature type="non-terminal residue" evidence="1">
    <location>
        <position position="141"/>
    </location>
</feature>
<proteinExistence type="predicted"/>